<feature type="region of interest" description="Disordered" evidence="1">
    <location>
        <begin position="621"/>
        <end position="646"/>
    </location>
</feature>
<comment type="caution">
    <text evidence="3">The sequence shown here is derived from an EMBL/GenBank/DDBJ whole genome shotgun (WGS) entry which is preliminary data.</text>
</comment>
<feature type="region of interest" description="Disordered" evidence="1">
    <location>
        <begin position="306"/>
        <end position="359"/>
    </location>
</feature>
<gene>
    <name evidence="3" type="ORF">N7456_003103</name>
</gene>
<reference evidence="3" key="2">
    <citation type="journal article" date="2023" name="IMA Fungus">
        <title>Comparative genomic study of the Penicillium genus elucidates a diverse pangenome and 15 lateral gene transfer events.</title>
        <authorList>
            <person name="Petersen C."/>
            <person name="Sorensen T."/>
            <person name="Nielsen M.R."/>
            <person name="Sondergaard T.E."/>
            <person name="Sorensen J.L."/>
            <person name="Fitzpatrick D.A."/>
            <person name="Frisvad J.C."/>
            <person name="Nielsen K.L."/>
        </authorList>
    </citation>
    <scope>NUCLEOTIDE SEQUENCE</scope>
    <source>
        <strain evidence="3">IBT 30069</strain>
    </source>
</reference>
<dbReference type="OrthoDB" id="1922282at2759"/>
<dbReference type="InterPro" id="IPR018961">
    <property type="entry name" value="DnaJ_homolog_subfam-C_membr-28"/>
</dbReference>
<feature type="region of interest" description="Disordered" evidence="1">
    <location>
        <begin position="182"/>
        <end position="206"/>
    </location>
</feature>
<accession>A0A9W9FU47</accession>
<dbReference type="PANTHER" id="PTHR39394:SF1">
    <property type="entry name" value="DNAJ HOMOLOGUE SUBFAMILY C MEMBER 28 CONSERVED DOMAIN-CONTAINING PROTEIN"/>
    <property type="match status" value="1"/>
</dbReference>
<dbReference type="Proteomes" id="UP001149165">
    <property type="component" value="Unassembled WGS sequence"/>
</dbReference>
<protein>
    <recommendedName>
        <fullName evidence="2">DnaJ homologue subfamily C member 28 conserved domain-containing protein</fullName>
    </recommendedName>
</protein>
<dbReference type="EMBL" id="JAPQKH010000003">
    <property type="protein sequence ID" value="KAJ5106428.1"/>
    <property type="molecule type" value="Genomic_DNA"/>
</dbReference>
<dbReference type="AlphaFoldDB" id="A0A9W9FU47"/>
<evidence type="ECO:0000256" key="1">
    <source>
        <dbReference type="SAM" id="MobiDB-lite"/>
    </source>
</evidence>
<keyword evidence="4" id="KW-1185">Reference proteome</keyword>
<organism evidence="3 4">
    <name type="scientific">Penicillium angulare</name>
    <dbReference type="NCBI Taxonomy" id="116970"/>
    <lineage>
        <taxon>Eukaryota</taxon>
        <taxon>Fungi</taxon>
        <taxon>Dikarya</taxon>
        <taxon>Ascomycota</taxon>
        <taxon>Pezizomycotina</taxon>
        <taxon>Eurotiomycetes</taxon>
        <taxon>Eurotiomycetidae</taxon>
        <taxon>Eurotiales</taxon>
        <taxon>Aspergillaceae</taxon>
        <taxon>Penicillium</taxon>
    </lineage>
</organism>
<evidence type="ECO:0000313" key="3">
    <source>
        <dbReference type="EMBL" id="KAJ5106428.1"/>
    </source>
</evidence>
<proteinExistence type="predicted"/>
<feature type="compositionally biased region" description="Polar residues" evidence="1">
    <location>
        <begin position="340"/>
        <end position="349"/>
    </location>
</feature>
<feature type="compositionally biased region" description="Low complexity" evidence="1">
    <location>
        <begin position="628"/>
        <end position="640"/>
    </location>
</feature>
<name>A0A9W9FU47_9EURO</name>
<feature type="region of interest" description="Disordered" evidence="1">
    <location>
        <begin position="536"/>
        <end position="557"/>
    </location>
</feature>
<reference evidence="3" key="1">
    <citation type="submission" date="2022-11" db="EMBL/GenBank/DDBJ databases">
        <authorList>
            <person name="Petersen C."/>
        </authorList>
    </citation>
    <scope>NUCLEOTIDE SEQUENCE</scope>
    <source>
        <strain evidence="3">IBT 30069</strain>
    </source>
</reference>
<feature type="domain" description="DnaJ homologue subfamily C member 28 conserved" evidence="2">
    <location>
        <begin position="383"/>
        <end position="454"/>
    </location>
</feature>
<dbReference type="PANTHER" id="PTHR39394">
    <property type="entry name" value="YALI0E31793P"/>
    <property type="match status" value="1"/>
</dbReference>
<dbReference type="Pfam" id="PF09350">
    <property type="entry name" value="DJC28_CD"/>
    <property type="match status" value="1"/>
</dbReference>
<evidence type="ECO:0000313" key="4">
    <source>
        <dbReference type="Proteomes" id="UP001149165"/>
    </source>
</evidence>
<evidence type="ECO:0000259" key="2">
    <source>
        <dbReference type="Pfam" id="PF09350"/>
    </source>
</evidence>
<sequence>MVWPQHTGLVMGFNEAVSMQLADMRLNRSVQHYLAVDMHVGGGRIKQADWGLGPRIPRAQATNQPHRPTVVLVAGLSEGHLREEAMLWLNPDQGSAHICFTATIQHFFDRRDLKIDKWQRDRGQSSARITESTVISEDNVDNVITVSASPLTIQFDLLFNREPNRDESDILVEEQELREIADLVSLTKPTQSSEDDNEKNDKENVEEGAMARRLSQMTEDALLEGGSSARRNIQHAGFSEDLKQQLEERVKAASFKSEYAAAHSVLDMPSSAGQGTREAAAAPTWTGTESLQDSALRMLDDASKPIRTPFKIPNPVNLQPAPKSKHSPGVRIAKAKERTSNYAMSQTPGLSEEEREEIRNEMRERLNPGARNMPISIQGLSSLANERIEDAIARGQFEKIKRGKGVNTETDHNANSAYIDTTEYFMNKIIQKQEIVPPWIEKQQELATEISRFRQRIRADWRRQAARLISSQGGSLEAQMQRARGHAAAEARLLEKDKLEAALRNESASIDGEVVVSEIATDGRIVSKIQPDIVTESQVSEKGTGTEEVPHLPPLRDPQYMSIERSYHELAVKRINSMTRSYNLQAPRSAQKPYVNLDRELKSCFADVAPSLAEEIKRRATERARVPASSAGSSSSVFGSIGPNRPLVRVHEEGKDKAYGLKQMWRDLFSKEG</sequence>